<organism evidence="6 7">
    <name type="scientific">Bremia lactucae</name>
    <name type="common">Lettuce downy mildew</name>
    <dbReference type="NCBI Taxonomy" id="4779"/>
    <lineage>
        <taxon>Eukaryota</taxon>
        <taxon>Sar</taxon>
        <taxon>Stramenopiles</taxon>
        <taxon>Oomycota</taxon>
        <taxon>Peronosporomycetes</taxon>
        <taxon>Peronosporales</taxon>
        <taxon>Peronosporaceae</taxon>
        <taxon>Bremia</taxon>
    </lineage>
</organism>
<dbReference type="PANTHER" id="PTHR23426">
    <property type="entry name" value="FERREDOXIN/ADRENODOXIN"/>
    <property type="match status" value="1"/>
</dbReference>
<dbReference type="KEGG" id="blac:94351519"/>
<dbReference type="Pfam" id="PF00111">
    <property type="entry name" value="Fer2"/>
    <property type="match status" value="1"/>
</dbReference>
<evidence type="ECO:0000256" key="4">
    <source>
        <dbReference type="ARBA" id="ARBA00023014"/>
    </source>
</evidence>
<evidence type="ECO:0000259" key="5">
    <source>
        <dbReference type="PROSITE" id="PS51085"/>
    </source>
</evidence>
<name>A0A976FLX4_BRELC</name>
<dbReference type="InterPro" id="IPR012675">
    <property type="entry name" value="Beta-grasp_dom_sf"/>
</dbReference>
<dbReference type="GO" id="GO:0009055">
    <property type="term" value="F:electron transfer activity"/>
    <property type="evidence" value="ECO:0007669"/>
    <property type="project" value="TreeGrafter"/>
</dbReference>
<dbReference type="Proteomes" id="UP000294530">
    <property type="component" value="Unassembled WGS sequence"/>
</dbReference>
<protein>
    <recommendedName>
        <fullName evidence="5">2Fe-2S ferredoxin-type domain-containing protein</fullName>
    </recommendedName>
</protein>
<keyword evidence="1" id="KW-0001">2Fe-2S</keyword>
<keyword evidence="3" id="KW-0408">Iron</keyword>
<dbReference type="GO" id="GO:0051537">
    <property type="term" value="F:2 iron, 2 sulfur cluster binding"/>
    <property type="evidence" value="ECO:0007669"/>
    <property type="project" value="UniProtKB-KW"/>
</dbReference>
<dbReference type="GO" id="GO:0046872">
    <property type="term" value="F:metal ion binding"/>
    <property type="evidence" value="ECO:0007669"/>
    <property type="project" value="UniProtKB-KW"/>
</dbReference>
<feature type="domain" description="2Fe-2S ferredoxin-type" evidence="5">
    <location>
        <begin position="38"/>
        <end position="142"/>
    </location>
</feature>
<evidence type="ECO:0000256" key="2">
    <source>
        <dbReference type="ARBA" id="ARBA00022723"/>
    </source>
</evidence>
<dbReference type="InterPro" id="IPR036010">
    <property type="entry name" value="2Fe-2S_ferredoxin-like_sf"/>
</dbReference>
<evidence type="ECO:0000313" key="7">
    <source>
        <dbReference type="Proteomes" id="UP000294530"/>
    </source>
</evidence>
<sequence>MYMANLLRRAASAAPRCLSSQPQAIIRRRYLQSDRLFSQVSFTFIDGEGERKTVKAEEGQTLLDVAQENDLDLEGACGGELACSTCHLVFEKRFFDKLPTISEEEEDMLDLAWGLTDTSRLGCQIRVTKDMEGMTVRIPDDADNLM</sequence>
<accession>A0A976FLX4</accession>
<dbReference type="InterPro" id="IPR001041">
    <property type="entry name" value="2Fe-2S_ferredoxin-type"/>
</dbReference>
<comment type="caution">
    <text evidence="6">The sequence shown here is derived from an EMBL/GenBank/DDBJ whole genome shotgun (WGS) entry which is preliminary data.</text>
</comment>
<dbReference type="AlphaFoldDB" id="A0A976FLX4"/>
<evidence type="ECO:0000256" key="1">
    <source>
        <dbReference type="ARBA" id="ARBA00022714"/>
    </source>
</evidence>
<reference evidence="6 7" key="1">
    <citation type="journal article" date="2021" name="Genome Biol.">
        <title>AFLAP: assembly-free linkage analysis pipeline using k-mers from genome sequencing data.</title>
        <authorList>
            <person name="Fletcher K."/>
            <person name="Zhang L."/>
            <person name="Gil J."/>
            <person name="Han R."/>
            <person name="Cavanaugh K."/>
            <person name="Michelmore R."/>
        </authorList>
    </citation>
    <scope>NUCLEOTIDE SEQUENCE [LARGE SCALE GENOMIC DNA]</scope>
    <source>
        <strain evidence="6 7">SF5</strain>
    </source>
</reference>
<gene>
    <name evidence="6" type="ORF">CCR75_007791</name>
</gene>
<keyword evidence="2" id="KW-0479">Metal-binding</keyword>
<dbReference type="SUPFAM" id="SSF54292">
    <property type="entry name" value="2Fe-2S ferredoxin-like"/>
    <property type="match status" value="1"/>
</dbReference>
<keyword evidence="4" id="KW-0411">Iron-sulfur</keyword>
<dbReference type="RefSeq" id="XP_067818731.1">
    <property type="nucleotide sequence ID" value="XM_067965848.1"/>
</dbReference>
<dbReference type="GO" id="GO:0005739">
    <property type="term" value="C:mitochondrion"/>
    <property type="evidence" value="ECO:0007669"/>
    <property type="project" value="TreeGrafter"/>
</dbReference>
<dbReference type="EMBL" id="SHOA02000002">
    <property type="protein sequence ID" value="TDH69232.1"/>
    <property type="molecule type" value="Genomic_DNA"/>
</dbReference>
<dbReference type="PRINTS" id="PR00355">
    <property type="entry name" value="ADRENODOXIN"/>
</dbReference>
<proteinExistence type="predicted"/>
<dbReference type="OrthoDB" id="268593at2759"/>
<keyword evidence="7" id="KW-1185">Reference proteome</keyword>
<dbReference type="InterPro" id="IPR001055">
    <property type="entry name" value="Adrenodoxin-like"/>
</dbReference>
<dbReference type="PANTHER" id="PTHR23426:SF67">
    <property type="entry name" value="2FE-2S FERREDOXIN-TYPE DOMAIN-CONTAINING PROTEIN"/>
    <property type="match status" value="1"/>
</dbReference>
<dbReference type="CDD" id="cd00207">
    <property type="entry name" value="fer2"/>
    <property type="match status" value="1"/>
</dbReference>
<evidence type="ECO:0000313" key="6">
    <source>
        <dbReference type="EMBL" id="TDH69232.1"/>
    </source>
</evidence>
<dbReference type="Gene3D" id="3.10.20.30">
    <property type="match status" value="1"/>
</dbReference>
<dbReference type="PROSITE" id="PS51085">
    <property type="entry name" value="2FE2S_FER_2"/>
    <property type="match status" value="1"/>
</dbReference>
<evidence type="ECO:0000256" key="3">
    <source>
        <dbReference type="ARBA" id="ARBA00023004"/>
    </source>
</evidence>
<dbReference type="GeneID" id="94351519"/>
<dbReference type="GO" id="GO:0140647">
    <property type="term" value="P:P450-containing electron transport chain"/>
    <property type="evidence" value="ECO:0007669"/>
    <property type="project" value="InterPro"/>
</dbReference>